<gene>
    <name evidence="5" type="ORF">A3D65_04210</name>
</gene>
<organism evidence="5 6">
    <name type="scientific">Candidatus Lloydbacteria bacterium RIFCSPHIGHO2_02_FULL_50_13</name>
    <dbReference type="NCBI Taxonomy" id="1798661"/>
    <lineage>
        <taxon>Bacteria</taxon>
        <taxon>Candidatus Lloydiibacteriota</taxon>
    </lineage>
</organism>
<reference evidence="5 6" key="1">
    <citation type="journal article" date="2016" name="Nat. Commun.">
        <title>Thousands of microbial genomes shed light on interconnected biogeochemical processes in an aquifer system.</title>
        <authorList>
            <person name="Anantharaman K."/>
            <person name="Brown C.T."/>
            <person name="Hug L.A."/>
            <person name="Sharon I."/>
            <person name="Castelle C.J."/>
            <person name="Probst A.J."/>
            <person name="Thomas B.C."/>
            <person name="Singh A."/>
            <person name="Wilkins M.J."/>
            <person name="Karaoz U."/>
            <person name="Brodie E.L."/>
            <person name="Williams K.H."/>
            <person name="Hubbard S.S."/>
            <person name="Banfield J.F."/>
        </authorList>
    </citation>
    <scope>NUCLEOTIDE SEQUENCE [LARGE SCALE GENOMIC DNA]</scope>
</reference>
<feature type="compositionally biased region" description="Acidic residues" evidence="3">
    <location>
        <begin position="61"/>
        <end position="86"/>
    </location>
</feature>
<name>A0A1G2DAK8_9BACT</name>
<feature type="domain" description="SHSP" evidence="4">
    <location>
        <begin position="84"/>
        <end position="197"/>
    </location>
</feature>
<sequence>MKEKKQSFLERLTGTHVIEGEHVSGNRGNVLSEKPWSPRLDAKRSAIIPSHTYVDPHAEKNEEEPVAPEENEEKENDDENGAEKDGEEASLAIDMYESDNELIIQCMIAGVMPDNLHVAITRESVTIRGKRVAPEGIPEGDYVERGLYWGPFAREITLPLEVDTESAEAVEKYGLLVIRLPKLNTSKTQELKVRSVE</sequence>
<evidence type="ECO:0000256" key="2">
    <source>
        <dbReference type="RuleBase" id="RU003616"/>
    </source>
</evidence>
<evidence type="ECO:0000259" key="4">
    <source>
        <dbReference type="PROSITE" id="PS01031"/>
    </source>
</evidence>
<dbReference type="AlphaFoldDB" id="A0A1G2DAK8"/>
<feature type="region of interest" description="Disordered" evidence="3">
    <location>
        <begin position="19"/>
        <end position="86"/>
    </location>
</feature>
<dbReference type="Gene3D" id="2.60.40.790">
    <property type="match status" value="1"/>
</dbReference>
<dbReference type="InterPro" id="IPR002068">
    <property type="entry name" value="A-crystallin/Hsp20_dom"/>
</dbReference>
<dbReference type="CDD" id="cd06464">
    <property type="entry name" value="ACD_sHsps-like"/>
    <property type="match status" value="1"/>
</dbReference>
<dbReference type="Proteomes" id="UP000177996">
    <property type="component" value="Unassembled WGS sequence"/>
</dbReference>
<evidence type="ECO:0000313" key="5">
    <source>
        <dbReference type="EMBL" id="OGZ10512.1"/>
    </source>
</evidence>
<dbReference type="PROSITE" id="PS01031">
    <property type="entry name" value="SHSP"/>
    <property type="match status" value="1"/>
</dbReference>
<evidence type="ECO:0000256" key="1">
    <source>
        <dbReference type="PROSITE-ProRule" id="PRU00285"/>
    </source>
</evidence>
<accession>A0A1G2DAK8</accession>
<dbReference type="STRING" id="1798661.A3D65_04210"/>
<proteinExistence type="inferred from homology"/>
<dbReference type="SUPFAM" id="SSF49764">
    <property type="entry name" value="HSP20-like chaperones"/>
    <property type="match status" value="1"/>
</dbReference>
<comment type="similarity">
    <text evidence="1 2">Belongs to the small heat shock protein (HSP20) family.</text>
</comment>
<dbReference type="Pfam" id="PF00011">
    <property type="entry name" value="HSP20"/>
    <property type="match status" value="1"/>
</dbReference>
<comment type="caution">
    <text evidence="5">The sequence shown here is derived from an EMBL/GenBank/DDBJ whole genome shotgun (WGS) entry which is preliminary data.</text>
</comment>
<evidence type="ECO:0000313" key="6">
    <source>
        <dbReference type="Proteomes" id="UP000177996"/>
    </source>
</evidence>
<protein>
    <recommendedName>
        <fullName evidence="4">SHSP domain-containing protein</fullName>
    </recommendedName>
</protein>
<evidence type="ECO:0000256" key="3">
    <source>
        <dbReference type="SAM" id="MobiDB-lite"/>
    </source>
</evidence>
<dbReference type="EMBL" id="MHLL01000008">
    <property type="protein sequence ID" value="OGZ10512.1"/>
    <property type="molecule type" value="Genomic_DNA"/>
</dbReference>
<dbReference type="InterPro" id="IPR008978">
    <property type="entry name" value="HSP20-like_chaperone"/>
</dbReference>